<organism evidence="2 3">
    <name type="scientific">Symbiodinium natans</name>
    <dbReference type="NCBI Taxonomy" id="878477"/>
    <lineage>
        <taxon>Eukaryota</taxon>
        <taxon>Sar</taxon>
        <taxon>Alveolata</taxon>
        <taxon>Dinophyceae</taxon>
        <taxon>Suessiales</taxon>
        <taxon>Symbiodiniaceae</taxon>
        <taxon>Symbiodinium</taxon>
    </lineage>
</organism>
<evidence type="ECO:0000256" key="1">
    <source>
        <dbReference type="SAM" id="Coils"/>
    </source>
</evidence>
<keyword evidence="3" id="KW-1185">Reference proteome</keyword>
<evidence type="ECO:0000313" key="3">
    <source>
        <dbReference type="Proteomes" id="UP000604046"/>
    </source>
</evidence>
<dbReference type="Proteomes" id="UP000604046">
    <property type="component" value="Unassembled WGS sequence"/>
</dbReference>
<dbReference type="EMBL" id="CAJNDS010002111">
    <property type="protein sequence ID" value="CAE7332934.1"/>
    <property type="molecule type" value="Genomic_DNA"/>
</dbReference>
<feature type="coiled-coil region" evidence="1">
    <location>
        <begin position="36"/>
        <end position="67"/>
    </location>
</feature>
<gene>
    <name evidence="2" type="ORF">SNAT2548_LOCUS17415</name>
</gene>
<reference evidence="2" key="1">
    <citation type="submission" date="2021-02" db="EMBL/GenBank/DDBJ databases">
        <authorList>
            <person name="Dougan E. K."/>
            <person name="Rhodes N."/>
            <person name="Thang M."/>
            <person name="Chan C."/>
        </authorList>
    </citation>
    <scope>NUCLEOTIDE SEQUENCE</scope>
</reference>
<accession>A0A812P859</accession>
<sequence>MEDRVEQAKIDDVKFLALTAKLTARDEECEEAKFQLEKAEKVRVELLRVLQERNAELEKLRQETKECHHT</sequence>
<evidence type="ECO:0000313" key="2">
    <source>
        <dbReference type="EMBL" id="CAE7332934.1"/>
    </source>
</evidence>
<comment type="caution">
    <text evidence="2">The sequence shown here is derived from an EMBL/GenBank/DDBJ whole genome shotgun (WGS) entry which is preliminary data.</text>
</comment>
<proteinExistence type="predicted"/>
<dbReference type="AlphaFoldDB" id="A0A812P859"/>
<name>A0A812P859_9DINO</name>
<protein>
    <submittedName>
        <fullName evidence="2">Uncharacterized protein</fullName>
    </submittedName>
</protein>
<keyword evidence="1" id="KW-0175">Coiled coil</keyword>